<evidence type="ECO:0000313" key="5">
    <source>
        <dbReference type="Proteomes" id="UP000249619"/>
    </source>
</evidence>
<dbReference type="PROSITE" id="PS50127">
    <property type="entry name" value="UBC_2"/>
    <property type="match status" value="1"/>
</dbReference>
<dbReference type="SMART" id="SM00212">
    <property type="entry name" value="UBCc"/>
    <property type="match status" value="1"/>
</dbReference>
<accession>A0A364N0Q0</accession>
<dbReference type="InterPro" id="IPR000608">
    <property type="entry name" value="UBC"/>
</dbReference>
<dbReference type="PANTHER" id="PTHR24068">
    <property type="entry name" value="UBIQUITIN-CONJUGATING ENZYME E2"/>
    <property type="match status" value="1"/>
</dbReference>
<keyword evidence="2" id="KW-1133">Transmembrane helix</keyword>
<gene>
    <name evidence="4" type="ORF">DDE83_005893</name>
</gene>
<dbReference type="OrthoDB" id="5412502at2759"/>
<protein>
    <recommendedName>
        <fullName evidence="3">UBC core domain-containing protein</fullName>
    </recommendedName>
</protein>
<dbReference type="EMBL" id="QGDH01000084">
    <property type="protein sequence ID" value="RAR08689.1"/>
    <property type="molecule type" value="Genomic_DNA"/>
</dbReference>
<feature type="region of interest" description="Disordered" evidence="1">
    <location>
        <begin position="685"/>
        <end position="705"/>
    </location>
</feature>
<dbReference type="Pfam" id="PF00179">
    <property type="entry name" value="UQ_con"/>
    <property type="match status" value="1"/>
</dbReference>
<keyword evidence="2" id="KW-0812">Transmembrane</keyword>
<evidence type="ECO:0000256" key="2">
    <source>
        <dbReference type="SAM" id="Phobius"/>
    </source>
</evidence>
<feature type="region of interest" description="Disordered" evidence="1">
    <location>
        <begin position="454"/>
        <end position="473"/>
    </location>
</feature>
<dbReference type="AlphaFoldDB" id="A0A364N0Q0"/>
<organism evidence="4 5">
    <name type="scientific">Stemphylium lycopersici</name>
    <name type="common">Tomato gray leaf spot disease fungus</name>
    <name type="synonym">Thyrospora lycopersici</name>
    <dbReference type="NCBI Taxonomy" id="183478"/>
    <lineage>
        <taxon>Eukaryota</taxon>
        <taxon>Fungi</taxon>
        <taxon>Dikarya</taxon>
        <taxon>Ascomycota</taxon>
        <taxon>Pezizomycotina</taxon>
        <taxon>Dothideomycetes</taxon>
        <taxon>Pleosporomycetidae</taxon>
        <taxon>Pleosporales</taxon>
        <taxon>Pleosporineae</taxon>
        <taxon>Pleosporaceae</taxon>
        <taxon>Stemphylium</taxon>
    </lineage>
</organism>
<feature type="domain" description="UBC core" evidence="3">
    <location>
        <begin position="538"/>
        <end position="708"/>
    </location>
</feature>
<proteinExistence type="predicted"/>
<evidence type="ECO:0000259" key="3">
    <source>
        <dbReference type="PROSITE" id="PS50127"/>
    </source>
</evidence>
<dbReference type="Gene3D" id="3.10.110.10">
    <property type="entry name" value="Ubiquitin Conjugating Enzyme"/>
    <property type="match status" value="1"/>
</dbReference>
<keyword evidence="5" id="KW-1185">Reference proteome</keyword>
<feature type="transmembrane region" description="Helical" evidence="2">
    <location>
        <begin position="242"/>
        <end position="264"/>
    </location>
</feature>
<feature type="transmembrane region" description="Helical" evidence="2">
    <location>
        <begin position="270"/>
        <end position="289"/>
    </location>
</feature>
<evidence type="ECO:0000256" key="1">
    <source>
        <dbReference type="SAM" id="MobiDB-lite"/>
    </source>
</evidence>
<feature type="transmembrane region" description="Helical" evidence="2">
    <location>
        <begin position="165"/>
        <end position="182"/>
    </location>
</feature>
<dbReference type="Proteomes" id="UP000249619">
    <property type="component" value="Unassembled WGS sequence"/>
</dbReference>
<dbReference type="SUPFAM" id="SSF54495">
    <property type="entry name" value="UBC-like"/>
    <property type="match status" value="1"/>
</dbReference>
<name>A0A364N0Q0_STELY</name>
<feature type="transmembrane region" description="Helical" evidence="2">
    <location>
        <begin position="139"/>
        <end position="159"/>
    </location>
</feature>
<evidence type="ECO:0000313" key="4">
    <source>
        <dbReference type="EMBL" id="RAR08689.1"/>
    </source>
</evidence>
<dbReference type="STRING" id="183478.A0A364N0Q0"/>
<sequence>MYWLPRDQNGNITYNELQLDIVGFLAILGEGSVLANAQVSTLSKWIFLPRLLPAPQAMMRPTRPVQLEPVPGYVTGIVSGNHRDNINHIGNIICDANNLPPFSVRVVQIKRVANTRVDAKSGNGEPEPKPLKAKTFGPLTVVLLIGFALSVLLLALSIWQDDGMSVVATVLLSLLSSLIGLSNKWELKLPTRNAKAGEVPRGDVVIRYPKGCFLIVRCEEDVARELYFAPESINYLITHAPIYRLMSLIGTMMLMGGVICLANAQIQVQIAWAGAYMLLGASYWIVAALPSKMHWDTSCYEVVPECLSDSDMNRKGYPSQSDTFTKALWKAICVSKDIDWVERSSACPKTAAWKEWLMMAHACSRDVQRVHDEAKSQGKVMWDIPEWDPQGWLQKLLAQQATGDQKHIDGLEESTGVLQVALFHRCSYSTFLFTTLLSHLSRFSPSTWASMSMASPSASSFTPPSSSSSSPQQASSAIWHASFHSISLCPEKAKTCTERIGFARKSSFAVGERRGAKAFVDGEAGWATSTEVRVVRRGIEAERRARRADIQNMAGPSRNASPVKRLMTELQTYQVDSNEVLWDLGPTDDDVMQWRAVMKDGCWLLSISIPTTYPLTPPTIRFVTPICHPNVDFKTGEICLDLLKTSWSPAYTISTTMTSIHQLLTSAEPDSPLNVDVAQLFRTGDEATTPASQPSAHRVPTTSAAVPPSDPALLLALKTRWDWDWDWDWDRDSNSATLWYVQRDINISTAGHTVHNRARWSEQSEKEGFFLSLQWQANDMYEQVGK</sequence>
<dbReference type="InterPro" id="IPR016135">
    <property type="entry name" value="UBQ-conjugating_enzyme/RWD"/>
</dbReference>
<keyword evidence="2" id="KW-0472">Membrane</keyword>
<reference evidence="5" key="1">
    <citation type="submission" date="2018-05" db="EMBL/GenBank/DDBJ databases">
        <title>Draft genome sequence of Stemphylium lycopersici strain CIDEFI 213.</title>
        <authorList>
            <person name="Medina R."/>
            <person name="Franco M.E.E."/>
            <person name="Lucentini C.G."/>
            <person name="Saparrat M.C.N."/>
            <person name="Balatti P.A."/>
        </authorList>
    </citation>
    <scope>NUCLEOTIDE SEQUENCE [LARGE SCALE GENOMIC DNA]</scope>
    <source>
        <strain evidence="5">CIDEFI 213</strain>
    </source>
</reference>
<comment type="caution">
    <text evidence="4">The sequence shown here is derived from an EMBL/GenBank/DDBJ whole genome shotgun (WGS) entry which is preliminary data.</text>
</comment>
<feature type="compositionally biased region" description="Polar residues" evidence="1">
    <location>
        <begin position="689"/>
        <end position="704"/>
    </location>
</feature>